<evidence type="ECO:0000313" key="3">
    <source>
        <dbReference type="Proteomes" id="UP001460270"/>
    </source>
</evidence>
<organism evidence="2 3">
    <name type="scientific">Mugilogobius chulae</name>
    <name type="common">yellowstripe goby</name>
    <dbReference type="NCBI Taxonomy" id="88201"/>
    <lineage>
        <taxon>Eukaryota</taxon>
        <taxon>Metazoa</taxon>
        <taxon>Chordata</taxon>
        <taxon>Craniata</taxon>
        <taxon>Vertebrata</taxon>
        <taxon>Euteleostomi</taxon>
        <taxon>Actinopterygii</taxon>
        <taxon>Neopterygii</taxon>
        <taxon>Teleostei</taxon>
        <taxon>Neoteleostei</taxon>
        <taxon>Acanthomorphata</taxon>
        <taxon>Gobiaria</taxon>
        <taxon>Gobiiformes</taxon>
        <taxon>Gobioidei</taxon>
        <taxon>Gobiidae</taxon>
        <taxon>Gobionellinae</taxon>
        <taxon>Mugilogobius</taxon>
    </lineage>
</organism>
<dbReference type="InterPro" id="IPR042236">
    <property type="entry name" value="PI3K_accessory_sf"/>
</dbReference>
<comment type="caution">
    <text evidence="2">The sequence shown here is derived from an EMBL/GenBank/DDBJ whole genome shotgun (WGS) entry which is preliminary data.</text>
</comment>
<dbReference type="SUPFAM" id="SSF49562">
    <property type="entry name" value="C2 domain (Calcium/lipid-binding domain, CaLB)"/>
    <property type="match status" value="1"/>
</dbReference>
<feature type="region of interest" description="Disordered" evidence="1">
    <location>
        <begin position="381"/>
        <end position="409"/>
    </location>
</feature>
<dbReference type="SUPFAM" id="SSF48371">
    <property type="entry name" value="ARM repeat"/>
    <property type="match status" value="1"/>
</dbReference>
<protein>
    <submittedName>
        <fullName evidence="2">Uncharacterized protein</fullName>
    </submittedName>
</protein>
<reference evidence="3" key="1">
    <citation type="submission" date="2024-04" db="EMBL/GenBank/DDBJ databases">
        <title>Salinicola lusitanus LLJ914,a marine bacterium isolated from the Okinawa Trough.</title>
        <authorList>
            <person name="Li J."/>
        </authorList>
    </citation>
    <scope>NUCLEOTIDE SEQUENCE [LARGE SCALE GENOMIC DNA]</scope>
</reference>
<dbReference type="EMBL" id="JBBPFD010000017">
    <property type="protein sequence ID" value="KAK7890899.1"/>
    <property type="molecule type" value="Genomic_DNA"/>
</dbReference>
<accession>A0AAW0N9H5</accession>
<dbReference type="Proteomes" id="UP001460270">
    <property type="component" value="Unassembled WGS sequence"/>
</dbReference>
<sequence>MLSPLRTNLNRDQLFFFSYEHFTVSCDLLYVNTKICETSVSDNISTALAYGNKIQCNRPIVFPVELKNLPYESMLRFRLMGSKKGRKLCKRDRPTQHVHSARAPGPSLPALADAHRQPMGVLIQLEFSDKFEWTFRRPWALPEANLFTQPCEDVRKKMQEADGRMETCNLTGIYTVVDNWAIHLPEEALFSSVTTFMIKPYEKHCTLFEQIPDALRNEWQLDGPLAMLLLERSVKNIRIAQQLTEDAHCDPHYQSWFKKLQAALRHCCGRTLRKELVMEARLVSLLTQVADKVRLADKKCASEFNKITSCSALFFSHIPLDWSWEGLRAWRLPVSTPTFAAPIGLAETKAKGQRGRMGLRGGRGPLSAHLGYSDWVSVSDRHQTESIHPGHKPALKAQRRTTAPGDREG</sequence>
<proteinExistence type="predicted"/>
<name>A0AAW0N9H5_9GOBI</name>
<dbReference type="Gene3D" id="1.25.40.70">
    <property type="entry name" value="Phosphatidylinositol 3-kinase, accessory domain (PIK)"/>
    <property type="match status" value="1"/>
</dbReference>
<evidence type="ECO:0000313" key="2">
    <source>
        <dbReference type="EMBL" id="KAK7890899.1"/>
    </source>
</evidence>
<dbReference type="AlphaFoldDB" id="A0AAW0N9H5"/>
<evidence type="ECO:0000256" key="1">
    <source>
        <dbReference type="SAM" id="MobiDB-lite"/>
    </source>
</evidence>
<dbReference type="Gene3D" id="2.60.40.150">
    <property type="entry name" value="C2 domain"/>
    <property type="match status" value="1"/>
</dbReference>
<dbReference type="InterPro" id="IPR035892">
    <property type="entry name" value="C2_domain_sf"/>
</dbReference>
<dbReference type="InterPro" id="IPR016024">
    <property type="entry name" value="ARM-type_fold"/>
</dbReference>
<keyword evidence="3" id="KW-1185">Reference proteome</keyword>
<feature type="compositionally biased region" description="Basic residues" evidence="1">
    <location>
        <begin position="389"/>
        <end position="399"/>
    </location>
</feature>
<gene>
    <name evidence="2" type="ORF">WMY93_022862</name>
</gene>